<dbReference type="AlphaFoldDB" id="A0A6A5XZT7"/>
<dbReference type="Pfam" id="PF03765">
    <property type="entry name" value="CRAL_TRIO_N"/>
    <property type="match status" value="1"/>
</dbReference>
<dbReference type="PANTHER" id="PTHR46590">
    <property type="entry name" value="PHOSPHATIDYLINOSITOL TRANSFER PROTEIN CSR1-RELATED"/>
    <property type="match status" value="1"/>
</dbReference>
<dbReference type="Pfam" id="PF00650">
    <property type="entry name" value="CRAL_TRIO"/>
    <property type="match status" value="1"/>
</dbReference>
<evidence type="ECO:0000256" key="1">
    <source>
        <dbReference type="SAM" id="MobiDB-lite"/>
    </source>
</evidence>
<reference evidence="3" key="1">
    <citation type="journal article" date="2020" name="Stud. Mycol.">
        <title>101 Dothideomycetes genomes: a test case for predicting lifestyles and emergence of pathogens.</title>
        <authorList>
            <person name="Haridas S."/>
            <person name="Albert R."/>
            <person name="Binder M."/>
            <person name="Bloem J."/>
            <person name="Labutti K."/>
            <person name="Salamov A."/>
            <person name="Andreopoulos B."/>
            <person name="Baker S."/>
            <person name="Barry K."/>
            <person name="Bills G."/>
            <person name="Bluhm B."/>
            <person name="Cannon C."/>
            <person name="Castanera R."/>
            <person name="Culley D."/>
            <person name="Daum C."/>
            <person name="Ezra D."/>
            <person name="Gonzalez J."/>
            <person name="Henrissat B."/>
            <person name="Kuo A."/>
            <person name="Liang C."/>
            <person name="Lipzen A."/>
            <person name="Lutzoni F."/>
            <person name="Magnuson J."/>
            <person name="Mondo S."/>
            <person name="Nolan M."/>
            <person name="Ohm R."/>
            <person name="Pangilinan J."/>
            <person name="Park H.-J."/>
            <person name="Ramirez L."/>
            <person name="Alfaro M."/>
            <person name="Sun H."/>
            <person name="Tritt A."/>
            <person name="Yoshinaga Y."/>
            <person name="Zwiers L.-H."/>
            <person name="Turgeon B."/>
            <person name="Goodwin S."/>
            <person name="Spatafora J."/>
            <person name="Crous P."/>
            <person name="Grigoriev I."/>
        </authorList>
    </citation>
    <scope>NUCLEOTIDE SEQUENCE</scope>
    <source>
        <strain evidence="3">CBS 175.79</strain>
    </source>
</reference>
<dbReference type="InterPro" id="IPR036273">
    <property type="entry name" value="CRAL/TRIO_N_dom_sf"/>
</dbReference>
<dbReference type="RefSeq" id="XP_033386825.1">
    <property type="nucleotide sequence ID" value="XM_033523419.1"/>
</dbReference>
<dbReference type="PROSITE" id="PS50191">
    <property type="entry name" value="CRAL_TRIO"/>
    <property type="match status" value="1"/>
</dbReference>
<gene>
    <name evidence="3" type="ORF">BU24DRAFT_344816</name>
</gene>
<proteinExistence type="predicted"/>
<dbReference type="EMBL" id="ML978068">
    <property type="protein sequence ID" value="KAF2018486.1"/>
    <property type="molecule type" value="Genomic_DNA"/>
</dbReference>
<dbReference type="GeneID" id="54280816"/>
<feature type="compositionally biased region" description="Polar residues" evidence="1">
    <location>
        <begin position="90"/>
        <end position="105"/>
    </location>
</feature>
<dbReference type="SMART" id="SM01100">
    <property type="entry name" value="CRAL_TRIO_N"/>
    <property type="match status" value="1"/>
</dbReference>
<feature type="region of interest" description="Disordered" evidence="1">
    <location>
        <begin position="458"/>
        <end position="481"/>
    </location>
</feature>
<organism evidence="3 4">
    <name type="scientific">Aaosphaeria arxii CBS 175.79</name>
    <dbReference type="NCBI Taxonomy" id="1450172"/>
    <lineage>
        <taxon>Eukaryota</taxon>
        <taxon>Fungi</taxon>
        <taxon>Dikarya</taxon>
        <taxon>Ascomycota</taxon>
        <taxon>Pezizomycotina</taxon>
        <taxon>Dothideomycetes</taxon>
        <taxon>Pleosporomycetidae</taxon>
        <taxon>Pleosporales</taxon>
        <taxon>Pleosporales incertae sedis</taxon>
        <taxon>Aaosphaeria</taxon>
    </lineage>
</organism>
<keyword evidence="4" id="KW-1185">Reference proteome</keyword>
<dbReference type="SUPFAM" id="SSF46938">
    <property type="entry name" value="CRAL/TRIO N-terminal domain"/>
    <property type="match status" value="1"/>
</dbReference>
<feature type="compositionally biased region" description="Low complexity" evidence="1">
    <location>
        <begin position="46"/>
        <end position="56"/>
    </location>
</feature>
<accession>A0A6A5XZT7</accession>
<feature type="domain" description="CRAL-TRIO" evidence="2">
    <location>
        <begin position="220"/>
        <end position="365"/>
    </location>
</feature>
<dbReference type="Gene3D" id="3.40.525.10">
    <property type="entry name" value="CRAL-TRIO lipid binding domain"/>
    <property type="match status" value="1"/>
</dbReference>
<evidence type="ECO:0000313" key="3">
    <source>
        <dbReference type="EMBL" id="KAF2018486.1"/>
    </source>
</evidence>
<protein>
    <submittedName>
        <fullName evidence="3">CRAL/TRIO domain-containing protein</fullName>
    </submittedName>
</protein>
<evidence type="ECO:0000313" key="4">
    <source>
        <dbReference type="Proteomes" id="UP000799778"/>
    </source>
</evidence>
<feature type="compositionally biased region" description="Basic residues" evidence="1">
    <location>
        <begin position="66"/>
        <end position="78"/>
    </location>
</feature>
<dbReference type="CDD" id="cd00170">
    <property type="entry name" value="SEC14"/>
    <property type="match status" value="1"/>
</dbReference>
<dbReference type="Proteomes" id="UP000799778">
    <property type="component" value="Unassembled WGS sequence"/>
</dbReference>
<evidence type="ECO:0000259" key="2">
    <source>
        <dbReference type="PROSITE" id="PS50191"/>
    </source>
</evidence>
<name>A0A6A5XZT7_9PLEO</name>
<dbReference type="InterPro" id="IPR011074">
    <property type="entry name" value="CRAL/TRIO_N_dom"/>
</dbReference>
<dbReference type="OrthoDB" id="43460at2759"/>
<feature type="region of interest" description="Disordered" evidence="1">
    <location>
        <begin position="36"/>
        <end position="112"/>
    </location>
</feature>
<dbReference type="PANTHER" id="PTHR46590:SF1">
    <property type="entry name" value="PHOSPHATIDYLINOSITOL TRANSFER PROTEIN CSR1"/>
    <property type="match status" value="1"/>
</dbReference>
<dbReference type="InterPro" id="IPR052432">
    <property type="entry name" value="PITP/CRAL-TRIO"/>
</dbReference>
<dbReference type="InterPro" id="IPR001251">
    <property type="entry name" value="CRAL-TRIO_dom"/>
</dbReference>
<dbReference type="SMART" id="SM00516">
    <property type="entry name" value="SEC14"/>
    <property type="match status" value="1"/>
</dbReference>
<dbReference type="SUPFAM" id="SSF52087">
    <property type="entry name" value="CRAL/TRIO domain"/>
    <property type="match status" value="1"/>
</dbReference>
<dbReference type="InterPro" id="IPR036865">
    <property type="entry name" value="CRAL-TRIO_dom_sf"/>
</dbReference>
<sequence>MAPNMPAGRPGTLTPEQELKLRELWAATLRVFGVHEPVAAQEPNGTDTTSIAASTDSAEKDGKKDKDKKKSRLNVFKRHKDDKEAKSDSAPASGTATPTDISSLSIADEDDKHGQTKEFKAALANMAPEDLRKAFWSMVKHDHPDGLLLRFLRARKWDVEKALVMMVSTMHWRLEEMHVDDDIIRQGELFAYEQSQSSDAKTKKDGEDFLAALRMGKSFLHGLDKEGRPLCFVRVRLHKQGEQSEESIERFTVYTIETARMLLRPPVDTATIVFDMTNFSMANMDYAPVKFMIKCFEANYPESLGAVLVYKAPWLFNTIWSIIRGWLDPVVAGKVHFCKTVEELEAFIPKNQIPTECGGDEKWEYTYPEPVAGENNQMKDEAGREAIQTARAQLFKNYESSILHWIHDGDSQTKSLEERRKERDTIAEELRSNYWKLDPYVRARSLYDRLGVIQQSGKLDFYPSEKPKPSTTQETSPDDLD</sequence>